<keyword evidence="3" id="KW-0732">Signal</keyword>
<reference evidence="6" key="1">
    <citation type="submission" date="2025-08" db="UniProtKB">
        <authorList>
            <consortium name="RefSeq"/>
        </authorList>
    </citation>
    <scope>IDENTIFICATION</scope>
    <source>
        <tissue evidence="6">Sperm</tissue>
    </source>
</reference>
<dbReference type="Proteomes" id="UP001318040">
    <property type="component" value="Chromosome 35"/>
</dbReference>
<feature type="domain" description="Ig-like" evidence="4">
    <location>
        <begin position="117"/>
        <end position="221"/>
    </location>
</feature>
<feature type="signal peptide" evidence="3">
    <location>
        <begin position="1"/>
        <end position="27"/>
    </location>
</feature>
<dbReference type="SUPFAM" id="SSF48726">
    <property type="entry name" value="Immunoglobulin"/>
    <property type="match status" value="2"/>
</dbReference>
<evidence type="ECO:0000259" key="4">
    <source>
        <dbReference type="PROSITE" id="PS50835"/>
    </source>
</evidence>
<feature type="chain" id="PRO_5042468181" evidence="3">
    <location>
        <begin position="28"/>
        <end position="430"/>
    </location>
</feature>
<evidence type="ECO:0000256" key="1">
    <source>
        <dbReference type="SAM" id="MobiDB-lite"/>
    </source>
</evidence>
<dbReference type="RefSeq" id="XP_032821735.1">
    <property type="nucleotide sequence ID" value="XM_032965844.1"/>
</dbReference>
<feature type="domain" description="Ig-like" evidence="4">
    <location>
        <begin position="42"/>
        <end position="112"/>
    </location>
</feature>
<dbReference type="PANTHER" id="PTHR14162">
    <property type="entry name" value="MUCOSAL ADDRESSIN CELL ADHESION MOLECULE-1"/>
    <property type="match status" value="1"/>
</dbReference>
<feature type="region of interest" description="Disordered" evidence="1">
    <location>
        <begin position="293"/>
        <end position="323"/>
    </location>
</feature>
<dbReference type="GO" id="GO:0098640">
    <property type="term" value="F:integrin binding involved in cell-matrix adhesion"/>
    <property type="evidence" value="ECO:0007669"/>
    <property type="project" value="InterPro"/>
</dbReference>
<dbReference type="GO" id="GO:0016020">
    <property type="term" value="C:membrane"/>
    <property type="evidence" value="ECO:0007669"/>
    <property type="project" value="InterPro"/>
</dbReference>
<dbReference type="InterPro" id="IPR013783">
    <property type="entry name" value="Ig-like_fold"/>
</dbReference>
<dbReference type="PROSITE" id="PS50835">
    <property type="entry name" value="IG_LIKE"/>
    <property type="match status" value="2"/>
</dbReference>
<dbReference type="SMART" id="SM00409">
    <property type="entry name" value="IG"/>
    <property type="match status" value="2"/>
</dbReference>
<feature type="region of interest" description="Disordered" evidence="1">
    <location>
        <begin position="335"/>
        <end position="354"/>
    </location>
</feature>
<feature type="region of interest" description="Disordered" evidence="1">
    <location>
        <begin position="233"/>
        <end position="262"/>
    </location>
</feature>
<protein>
    <submittedName>
        <fullName evidence="6">Uncharacterized protein LOC116948774</fullName>
    </submittedName>
</protein>
<dbReference type="PANTHER" id="PTHR14162:SF1">
    <property type="entry name" value="MUCOSAL ADDRESSIN CELL ADHESION MOLECULE 1"/>
    <property type="match status" value="1"/>
</dbReference>
<gene>
    <name evidence="6" type="primary">LOC116948774</name>
</gene>
<name>A0AAJ7X588_PETMA</name>
<accession>A0AAJ7X588</accession>
<dbReference type="AlphaFoldDB" id="A0AAJ7X588"/>
<dbReference type="GO" id="GO:2000403">
    <property type="term" value="P:positive regulation of lymphocyte migration"/>
    <property type="evidence" value="ECO:0007669"/>
    <property type="project" value="InterPro"/>
</dbReference>
<dbReference type="GO" id="GO:0007229">
    <property type="term" value="P:integrin-mediated signaling pathway"/>
    <property type="evidence" value="ECO:0007669"/>
    <property type="project" value="InterPro"/>
</dbReference>
<dbReference type="InterPro" id="IPR036179">
    <property type="entry name" value="Ig-like_dom_sf"/>
</dbReference>
<keyword evidence="5" id="KW-1185">Reference proteome</keyword>
<dbReference type="KEGG" id="pmrn:116948774"/>
<evidence type="ECO:0000313" key="5">
    <source>
        <dbReference type="Proteomes" id="UP001318040"/>
    </source>
</evidence>
<keyword evidence="2" id="KW-0472">Membrane</keyword>
<feature type="transmembrane region" description="Helical" evidence="2">
    <location>
        <begin position="396"/>
        <end position="418"/>
    </location>
</feature>
<evidence type="ECO:0000256" key="2">
    <source>
        <dbReference type="SAM" id="Phobius"/>
    </source>
</evidence>
<evidence type="ECO:0000313" key="6">
    <source>
        <dbReference type="RefSeq" id="XP_032821735.1"/>
    </source>
</evidence>
<dbReference type="Gene3D" id="2.60.40.10">
    <property type="entry name" value="Immunoglobulins"/>
    <property type="match status" value="1"/>
</dbReference>
<keyword evidence="2" id="KW-1133">Transmembrane helix</keyword>
<evidence type="ECO:0000256" key="3">
    <source>
        <dbReference type="SAM" id="SignalP"/>
    </source>
</evidence>
<keyword evidence="2" id="KW-0812">Transmembrane</keyword>
<sequence length="430" mass="44561">MAKRDGMQSQSAQLCLWLLLFLAQGRALRTFIEPRAPLVRVGEALQLHCVSPWCAAAAATALPVWRRPGDRPFAPVAGRSLRVAAQGQADAGDYECEVTCGTKKRSGRAQIVVYDVPEELLIEQRPPVAAGGRSVRLTCTVPVVIPWSVSVDFVWYKSDPGGDSARAVGRTDTNVTVDGESGRQAAVGWLEVDAPGVGPGAVYTCVIAINKQEVRVQASLRIRVAAEPTEAVLPPVATTETSVEKQTEVGAAHATPGDDSSVPLVTAEATLGSSADNPTTESGAFPEVATGALAKSSSPGTATESSASSGWGPAEGSHGTEGSHVEANHVEANHAERSHGAEARTAGERRALSAVTARDEDAGVYHCVATAPGAAPSTRFSITVVRGVQRESCHEALATVGGTAMGAVLGLGAGAFMVKKLLSKSYTLCH</sequence>
<dbReference type="GO" id="GO:0050901">
    <property type="term" value="P:leukocyte tethering or rolling"/>
    <property type="evidence" value="ECO:0007669"/>
    <property type="project" value="TreeGrafter"/>
</dbReference>
<dbReference type="InterPro" id="IPR007110">
    <property type="entry name" value="Ig-like_dom"/>
</dbReference>
<dbReference type="InterPro" id="IPR037413">
    <property type="entry name" value="MADCAM1"/>
</dbReference>
<feature type="compositionally biased region" description="Polar residues" evidence="1">
    <location>
        <begin position="295"/>
        <end position="309"/>
    </location>
</feature>
<dbReference type="InterPro" id="IPR003599">
    <property type="entry name" value="Ig_sub"/>
</dbReference>
<proteinExistence type="predicted"/>
<organism evidence="5 6">
    <name type="scientific">Petromyzon marinus</name>
    <name type="common">Sea lamprey</name>
    <dbReference type="NCBI Taxonomy" id="7757"/>
    <lineage>
        <taxon>Eukaryota</taxon>
        <taxon>Metazoa</taxon>
        <taxon>Chordata</taxon>
        <taxon>Craniata</taxon>
        <taxon>Vertebrata</taxon>
        <taxon>Cyclostomata</taxon>
        <taxon>Hyperoartia</taxon>
        <taxon>Petromyzontiformes</taxon>
        <taxon>Petromyzontidae</taxon>
        <taxon>Petromyzon</taxon>
    </lineage>
</organism>
<dbReference type="GO" id="GO:0034113">
    <property type="term" value="P:heterotypic cell-cell adhesion"/>
    <property type="evidence" value="ECO:0007669"/>
    <property type="project" value="TreeGrafter"/>
</dbReference>